<dbReference type="InterPro" id="IPR008995">
    <property type="entry name" value="Mo/tungstate-bd_C_term_dom"/>
</dbReference>
<evidence type="ECO:0000259" key="10">
    <source>
        <dbReference type="PROSITE" id="PS50893"/>
    </source>
</evidence>
<evidence type="ECO:0000256" key="6">
    <source>
        <dbReference type="ARBA" id="ARBA00023004"/>
    </source>
</evidence>
<dbReference type="Proteomes" id="UP000070080">
    <property type="component" value="Unassembled WGS sequence"/>
</dbReference>
<dbReference type="FunFam" id="3.40.50.300:FF:000425">
    <property type="entry name" value="Probable ABC transporter, ATP-binding subunit"/>
    <property type="match status" value="1"/>
</dbReference>
<keyword evidence="6" id="KW-0408">Iron</keyword>
<keyword evidence="5 11" id="KW-0067">ATP-binding</keyword>
<proteinExistence type="predicted"/>
<organism evidence="11 12">
    <name type="scientific">Amygdalobacter nucleatus</name>
    <dbReference type="NCBI Taxonomy" id="3029274"/>
    <lineage>
        <taxon>Bacteria</taxon>
        <taxon>Bacillati</taxon>
        <taxon>Bacillota</taxon>
        <taxon>Clostridia</taxon>
        <taxon>Eubacteriales</taxon>
        <taxon>Oscillospiraceae</taxon>
        <taxon>Amygdalobacter</taxon>
    </lineage>
</organism>
<accession>A0A133YFR2</accession>
<dbReference type="SUPFAM" id="SSF52540">
    <property type="entry name" value="P-loop containing nucleoside triphosphate hydrolases"/>
    <property type="match status" value="1"/>
</dbReference>
<dbReference type="PATRIC" id="fig|1497955.3.peg.480"/>
<keyword evidence="3" id="KW-0410">Iron transport</keyword>
<dbReference type="Gene3D" id="2.40.50.140">
    <property type="entry name" value="Nucleic acid-binding proteins"/>
    <property type="match status" value="1"/>
</dbReference>
<dbReference type="GO" id="GO:0015408">
    <property type="term" value="F:ABC-type ferric iron transporter activity"/>
    <property type="evidence" value="ECO:0007669"/>
    <property type="project" value="InterPro"/>
</dbReference>
<dbReference type="GO" id="GO:0016887">
    <property type="term" value="F:ATP hydrolysis activity"/>
    <property type="evidence" value="ECO:0007669"/>
    <property type="project" value="InterPro"/>
</dbReference>
<evidence type="ECO:0000256" key="7">
    <source>
        <dbReference type="ARBA" id="ARBA00023065"/>
    </source>
</evidence>
<evidence type="ECO:0000313" key="12">
    <source>
        <dbReference type="Proteomes" id="UP000070080"/>
    </source>
</evidence>
<dbReference type="GO" id="GO:0005524">
    <property type="term" value="F:ATP binding"/>
    <property type="evidence" value="ECO:0007669"/>
    <property type="project" value="UniProtKB-KW"/>
</dbReference>
<sequence length="373" mass="41674">MASVTFNNVSFNFGNKKVFSNLSLEVKDGEILGIVGPGSCGKTTLIRCLAGLLNPSSGEILIDDQIVFSHDKHISIKPEKRKIGMVFQDYAVWPHKSVSKNIEYPLAKHKIAKSEREKIIAHALKQVRMSSYANYMPAQLSGGQQQRVAIARALVSSKKLIVMDEPITNLDAKLREEMIEEIRQIQHDLGTTIIYITHDQEAALKLCDRIAIMQQDGKIVQVANDETIIKQPANRFVFEFIGVSNFIPLIVNAEKVYIKQPKQNILWPDAPIDEILQLTKANSLDMGIRPLDIVFSDNSPLKATVKSVVFLGNQYNYFVRLGDLELRVQVSTLDALKQGIFSEGQEVGIKFAKAVYYPSNSVLLDKENATCEA</sequence>
<dbReference type="InterPro" id="IPR012340">
    <property type="entry name" value="NA-bd_OB-fold"/>
</dbReference>
<keyword evidence="4" id="KW-0547">Nucleotide-binding</keyword>
<dbReference type="STRING" id="1497955.HMPREF1872_00499"/>
<dbReference type="InterPro" id="IPR003439">
    <property type="entry name" value="ABC_transporter-like_ATP-bd"/>
</dbReference>
<dbReference type="CDD" id="cd03259">
    <property type="entry name" value="ABC_Carb_Solutes_like"/>
    <property type="match status" value="1"/>
</dbReference>
<dbReference type="OrthoDB" id="9802264at2"/>
<dbReference type="PROSITE" id="PS50893">
    <property type="entry name" value="ABC_TRANSPORTER_2"/>
    <property type="match status" value="1"/>
</dbReference>
<dbReference type="EC" id="7.6.2.9" evidence="9"/>
<evidence type="ECO:0000256" key="9">
    <source>
        <dbReference type="ARBA" id="ARBA00066388"/>
    </source>
</evidence>
<dbReference type="GO" id="GO:0043190">
    <property type="term" value="C:ATP-binding cassette (ABC) transporter complex"/>
    <property type="evidence" value="ECO:0007669"/>
    <property type="project" value="InterPro"/>
</dbReference>
<dbReference type="AlphaFoldDB" id="A0A133YFR2"/>
<dbReference type="InterPro" id="IPR050093">
    <property type="entry name" value="ABC_SmlMolc_Importer"/>
</dbReference>
<keyword evidence="2" id="KW-1003">Cell membrane</keyword>
<dbReference type="Gene3D" id="2.40.50.100">
    <property type="match status" value="1"/>
</dbReference>
<evidence type="ECO:0000256" key="4">
    <source>
        <dbReference type="ARBA" id="ARBA00022741"/>
    </source>
</evidence>
<keyword evidence="7" id="KW-0406">Ion transport</keyword>
<comment type="caution">
    <text evidence="11">The sequence shown here is derived from an EMBL/GenBank/DDBJ whole genome shotgun (WGS) entry which is preliminary data.</text>
</comment>
<dbReference type="SMART" id="SM00382">
    <property type="entry name" value="AAA"/>
    <property type="match status" value="1"/>
</dbReference>
<keyword evidence="8" id="KW-0472">Membrane</keyword>
<dbReference type="InterPro" id="IPR013611">
    <property type="entry name" value="Transp-assoc_OB_typ2"/>
</dbReference>
<dbReference type="RefSeq" id="WP_066713465.1">
    <property type="nucleotide sequence ID" value="NZ_JARFNM010000001.1"/>
</dbReference>
<dbReference type="InterPro" id="IPR017871">
    <property type="entry name" value="ABC_transporter-like_CS"/>
</dbReference>
<dbReference type="SUPFAM" id="SSF50331">
    <property type="entry name" value="MOP-like"/>
    <property type="match status" value="1"/>
</dbReference>
<reference evidence="12" key="1">
    <citation type="submission" date="2016-01" db="EMBL/GenBank/DDBJ databases">
        <authorList>
            <person name="Mitreva M."/>
            <person name="Pepin K.H."/>
            <person name="Mihindukulasuriya K.A."/>
            <person name="Fulton R."/>
            <person name="Fronick C."/>
            <person name="O'Laughlin M."/>
            <person name="Miner T."/>
            <person name="Herter B."/>
            <person name="Rosa B.A."/>
            <person name="Cordes M."/>
            <person name="Tomlinson C."/>
            <person name="Wollam A."/>
            <person name="Palsikar V.B."/>
            <person name="Mardis E.R."/>
            <person name="Wilson R.K."/>
        </authorList>
    </citation>
    <scope>NUCLEOTIDE SEQUENCE [LARGE SCALE GENOMIC DNA]</scope>
    <source>
        <strain evidence="12">KA00274</strain>
    </source>
</reference>
<dbReference type="Pfam" id="PF08402">
    <property type="entry name" value="TOBE_2"/>
    <property type="match status" value="1"/>
</dbReference>
<evidence type="ECO:0000256" key="5">
    <source>
        <dbReference type="ARBA" id="ARBA00022840"/>
    </source>
</evidence>
<dbReference type="PANTHER" id="PTHR42781:SF4">
    <property type="entry name" value="SPERMIDINE_PUTRESCINE IMPORT ATP-BINDING PROTEIN POTA"/>
    <property type="match status" value="1"/>
</dbReference>
<keyword evidence="1" id="KW-0813">Transport</keyword>
<keyword evidence="12" id="KW-1185">Reference proteome</keyword>
<dbReference type="InterPro" id="IPR015853">
    <property type="entry name" value="ABC_transpr_FbpC"/>
</dbReference>
<gene>
    <name evidence="11" type="ORF">HMPREF1872_00499</name>
</gene>
<evidence type="ECO:0000256" key="1">
    <source>
        <dbReference type="ARBA" id="ARBA00022448"/>
    </source>
</evidence>
<evidence type="ECO:0000313" key="11">
    <source>
        <dbReference type="EMBL" id="KXB42025.1"/>
    </source>
</evidence>
<evidence type="ECO:0000256" key="3">
    <source>
        <dbReference type="ARBA" id="ARBA00022496"/>
    </source>
</evidence>
<dbReference type="Pfam" id="PF00005">
    <property type="entry name" value="ABC_tran"/>
    <property type="match status" value="1"/>
</dbReference>
<dbReference type="GO" id="GO:0015418">
    <property type="term" value="F:ABC-type quaternary ammonium compound transporting activity"/>
    <property type="evidence" value="ECO:0007669"/>
    <property type="project" value="UniProtKB-EC"/>
</dbReference>
<protein>
    <recommendedName>
        <fullName evidence="9">ABC-type quaternary amine transporter</fullName>
        <ecNumber evidence="9">7.6.2.9</ecNumber>
    </recommendedName>
</protein>
<dbReference type="PROSITE" id="PS00211">
    <property type="entry name" value="ABC_TRANSPORTER_1"/>
    <property type="match status" value="1"/>
</dbReference>
<dbReference type="InterPro" id="IPR027417">
    <property type="entry name" value="P-loop_NTPase"/>
</dbReference>
<dbReference type="PANTHER" id="PTHR42781">
    <property type="entry name" value="SPERMIDINE/PUTRESCINE IMPORT ATP-BINDING PROTEIN POTA"/>
    <property type="match status" value="1"/>
</dbReference>
<feature type="domain" description="ABC transporter" evidence="10">
    <location>
        <begin position="4"/>
        <end position="241"/>
    </location>
</feature>
<dbReference type="Gene3D" id="3.40.50.300">
    <property type="entry name" value="P-loop containing nucleotide triphosphate hydrolases"/>
    <property type="match status" value="1"/>
</dbReference>
<evidence type="ECO:0000256" key="8">
    <source>
        <dbReference type="ARBA" id="ARBA00023136"/>
    </source>
</evidence>
<dbReference type="EMBL" id="LSCV01000008">
    <property type="protein sequence ID" value="KXB42025.1"/>
    <property type="molecule type" value="Genomic_DNA"/>
</dbReference>
<dbReference type="InterPro" id="IPR003593">
    <property type="entry name" value="AAA+_ATPase"/>
</dbReference>
<name>A0A133YFR2_9FIRM</name>
<evidence type="ECO:0000256" key="2">
    <source>
        <dbReference type="ARBA" id="ARBA00022475"/>
    </source>
</evidence>